<proteinExistence type="predicted"/>
<organism evidence="1 2">
    <name type="scientific">Bernardetia litoralis (strain ATCC 23117 / DSM 6794 / NBRC 15988 / NCIMB 1366 / Fx l1 / Sio-4)</name>
    <name type="common">Flexibacter litoralis</name>
    <dbReference type="NCBI Taxonomy" id="880071"/>
    <lineage>
        <taxon>Bacteria</taxon>
        <taxon>Pseudomonadati</taxon>
        <taxon>Bacteroidota</taxon>
        <taxon>Cytophagia</taxon>
        <taxon>Cytophagales</taxon>
        <taxon>Bernardetiaceae</taxon>
        <taxon>Bernardetia</taxon>
    </lineage>
</organism>
<name>I4AML5_BERLS</name>
<dbReference type="Proteomes" id="UP000006054">
    <property type="component" value="Chromosome"/>
</dbReference>
<dbReference type="STRING" id="880071.Fleli_2847"/>
<protein>
    <submittedName>
        <fullName evidence="1">Uncharacterized protein</fullName>
    </submittedName>
</protein>
<reference evidence="2" key="1">
    <citation type="submission" date="2012-06" db="EMBL/GenBank/DDBJ databases">
        <title>The complete genome of Flexibacter litoralis DSM 6794.</title>
        <authorList>
            <person name="Lucas S."/>
            <person name="Copeland A."/>
            <person name="Lapidus A."/>
            <person name="Glavina del Rio T."/>
            <person name="Dalin E."/>
            <person name="Tice H."/>
            <person name="Bruce D."/>
            <person name="Goodwin L."/>
            <person name="Pitluck S."/>
            <person name="Peters L."/>
            <person name="Ovchinnikova G."/>
            <person name="Lu M."/>
            <person name="Kyrpides N."/>
            <person name="Mavromatis K."/>
            <person name="Ivanova N."/>
            <person name="Brettin T."/>
            <person name="Detter J.C."/>
            <person name="Han C."/>
            <person name="Larimer F."/>
            <person name="Land M."/>
            <person name="Hauser L."/>
            <person name="Markowitz V."/>
            <person name="Cheng J.-F."/>
            <person name="Hugenholtz P."/>
            <person name="Woyke T."/>
            <person name="Wu D."/>
            <person name="Spring S."/>
            <person name="Lang E."/>
            <person name="Kopitz M."/>
            <person name="Brambilla E."/>
            <person name="Klenk H.-P."/>
            <person name="Eisen J.A."/>
        </authorList>
    </citation>
    <scope>NUCLEOTIDE SEQUENCE [LARGE SCALE GENOMIC DNA]</scope>
    <source>
        <strain evidence="2">ATCC 23117 / DSM 6794 / NBRC 15988 / NCIMB 1366 / Sio-4</strain>
    </source>
</reference>
<keyword evidence="2" id="KW-1185">Reference proteome</keyword>
<dbReference type="KEGG" id="fli:Fleli_2847"/>
<dbReference type="HOGENOM" id="CLU_599569_0_0_10"/>
<evidence type="ECO:0000313" key="2">
    <source>
        <dbReference type="Proteomes" id="UP000006054"/>
    </source>
</evidence>
<dbReference type="EMBL" id="CP003345">
    <property type="protein sequence ID" value="AFM05200.1"/>
    <property type="molecule type" value="Genomic_DNA"/>
</dbReference>
<gene>
    <name evidence="1" type="ordered locus">Fleli_2847</name>
</gene>
<sequence length="456" mass="51670" precursor="true">MVFKMVYSKSNLSIQFIMKFKNIYSLGIFSIFLLLSSCSNSSKIKGEWIRSDYKKTLKITDEKVIFDNITEREYAIDKNTLKVVVYGIADNYQFEFKGDTLVLTKGKLVQKFIPKDKVGSDEGQIKVLLQPQVEKMFEKKIASINLEKEHWGDLKKRITLQKLPSIPDDEWVYLAKIVFEDNSTPSASIFVRVGRDKAGVLQPSWGEILESSTRRYLINGMGIPAEKVELKSTGGNAFEATVTTDDGSTLPVLLDPNIGVLPKQDDTSISTYFQYSLQKKYGKELIKKVDLKKEGVDYKGIVTLSDETQVMTTYSKARGINFTELDQKTKEMLGQGMVENELGVQLEFQESEVVKDLLKITFQTTSKEKLVAYVDVMRGWYPENTPISLSTATRYRIQKKVGTTNKVGSVILAQRSKARYEGTVDYASGHVQKIIVEHTGSGFSWRIATEQDKYIQ</sequence>
<dbReference type="AlphaFoldDB" id="I4AML5"/>
<evidence type="ECO:0000313" key="1">
    <source>
        <dbReference type="EMBL" id="AFM05200.1"/>
    </source>
</evidence>
<accession>I4AML5</accession>